<gene>
    <name evidence="7" type="primary">ndhI</name>
    <name evidence="7" type="ORF">CLLI_13170</name>
</gene>
<dbReference type="EMBL" id="PVXO01000036">
    <property type="protein sequence ID" value="PRR78735.1"/>
    <property type="molecule type" value="Genomic_DNA"/>
</dbReference>
<dbReference type="GO" id="GO:0003954">
    <property type="term" value="F:NADH dehydrogenase activity"/>
    <property type="evidence" value="ECO:0007669"/>
    <property type="project" value="TreeGrafter"/>
</dbReference>
<dbReference type="AlphaFoldDB" id="A0A2T0B4B9"/>
<evidence type="ECO:0000313" key="7">
    <source>
        <dbReference type="EMBL" id="PRR78735.1"/>
    </source>
</evidence>
<keyword evidence="1" id="KW-0004">4Fe-4S</keyword>
<protein>
    <submittedName>
        <fullName evidence="7">NAD(P)H-quinone oxidoreductase subunit I</fullName>
        <ecNumber evidence="7">1.6.5.-</ecNumber>
    </submittedName>
</protein>
<feature type="domain" description="4Fe-4S ferredoxin-type" evidence="6">
    <location>
        <begin position="73"/>
        <end position="102"/>
    </location>
</feature>
<evidence type="ECO:0000256" key="2">
    <source>
        <dbReference type="ARBA" id="ARBA00022723"/>
    </source>
</evidence>
<dbReference type="PROSITE" id="PS00198">
    <property type="entry name" value="4FE4S_FER_1"/>
    <property type="match status" value="1"/>
</dbReference>
<dbReference type="Pfam" id="PF12838">
    <property type="entry name" value="Fer4_7"/>
    <property type="match status" value="1"/>
</dbReference>
<evidence type="ECO:0000259" key="6">
    <source>
        <dbReference type="PROSITE" id="PS51379"/>
    </source>
</evidence>
<dbReference type="Proteomes" id="UP000239706">
    <property type="component" value="Unassembled WGS sequence"/>
</dbReference>
<evidence type="ECO:0000256" key="3">
    <source>
        <dbReference type="ARBA" id="ARBA00022737"/>
    </source>
</evidence>
<evidence type="ECO:0000256" key="5">
    <source>
        <dbReference type="ARBA" id="ARBA00023014"/>
    </source>
</evidence>
<keyword evidence="7" id="KW-0560">Oxidoreductase</keyword>
<dbReference type="Gene3D" id="3.30.70.3270">
    <property type="match status" value="1"/>
</dbReference>
<keyword evidence="2" id="KW-0479">Metal-binding</keyword>
<accession>A0A2T0B4B9</accession>
<proteinExistence type="predicted"/>
<dbReference type="EC" id="1.6.5.-" evidence="7"/>
<dbReference type="RefSeq" id="WP_106063436.1">
    <property type="nucleotide sequence ID" value="NZ_PVXO01000036.1"/>
</dbReference>
<comment type="caution">
    <text evidence="7">The sequence shown here is derived from an EMBL/GenBank/DDBJ whole genome shotgun (WGS) entry which is preliminary data.</text>
</comment>
<evidence type="ECO:0000256" key="1">
    <source>
        <dbReference type="ARBA" id="ARBA00022485"/>
    </source>
</evidence>
<dbReference type="InterPro" id="IPR010226">
    <property type="entry name" value="NADH_quinone_OxRdtase_chainI"/>
</dbReference>
<evidence type="ECO:0000313" key="8">
    <source>
        <dbReference type="Proteomes" id="UP000239706"/>
    </source>
</evidence>
<dbReference type="PANTHER" id="PTHR10849:SF35">
    <property type="entry name" value="FORMATE HYDROGENLYASE SUBUNIT 6-RELATED"/>
    <property type="match status" value="1"/>
</dbReference>
<dbReference type="GO" id="GO:0009060">
    <property type="term" value="P:aerobic respiration"/>
    <property type="evidence" value="ECO:0007669"/>
    <property type="project" value="TreeGrafter"/>
</dbReference>
<keyword evidence="5" id="KW-0411">Iron-sulfur</keyword>
<dbReference type="InterPro" id="IPR017896">
    <property type="entry name" value="4Fe4S_Fe-S-bd"/>
</dbReference>
<name>A0A2T0B4B9_9CLOT</name>
<feature type="domain" description="4Fe-4S ferredoxin-type" evidence="6">
    <location>
        <begin position="36"/>
        <end position="65"/>
    </location>
</feature>
<organism evidence="7 8">
    <name type="scientific">Clostridium liquoris</name>
    <dbReference type="NCBI Taxonomy" id="1289519"/>
    <lineage>
        <taxon>Bacteria</taxon>
        <taxon>Bacillati</taxon>
        <taxon>Bacillota</taxon>
        <taxon>Clostridia</taxon>
        <taxon>Eubacteriales</taxon>
        <taxon>Clostridiaceae</taxon>
        <taxon>Clostridium</taxon>
    </lineage>
</organism>
<dbReference type="PANTHER" id="PTHR10849">
    <property type="entry name" value="NADH DEHYDROGENASE UBIQUINONE IRON-SULFUR PROTEIN 8, MITOCHONDRIAL"/>
    <property type="match status" value="1"/>
</dbReference>
<dbReference type="PROSITE" id="PS51379">
    <property type="entry name" value="4FE4S_FER_2"/>
    <property type="match status" value="2"/>
</dbReference>
<reference evidence="7 8" key="1">
    <citation type="submission" date="2018-03" db="EMBL/GenBank/DDBJ databases">
        <title>Genome sequence of Clostridium liquoris DSM 100320.</title>
        <authorList>
            <person name="Poehlein A."/>
            <person name="Daniel R."/>
        </authorList>
    </citation>
    <scope>NUCLEOTIDE SEQUENCE [LARGE SCALE GENOMIC DNA]</scope>
    <source>
        <strain evidence="7 8">DSM 100320</strain>
    </source>
</reference>
<dbReference type="OrthoDB" id="9803192at2"/>
<dbReference type="GO" id="GO:0016020">
    <property type="term" value="C:membrane"/>
    <property type="evidence" value="ECO:0007669"/>
    <property type="project" value="InterPro"/>
</dbReference>
<dbReference type="GO" id="GO:0051539">
    <property type="term" value="F:4 iron, 4 sulfur cluster binding"/>
    <property type="evidence" value="ECO:0007669"/>
    <property type="project" value="UniProtKB-KW"/>
</dbReference>
<sequence>MAKIPFLKYAIKHIFMPAETEKRHHKLVEAPESYRGKIKFDENSCIGCGMCIRVCAPEAITKKVEKLDGEEKVTMNFDLGSCTFCKMCEDFCPKKSIKLTKDYSLITRDKSNLYERGSFIKKLPVKVEKKAPEKVIEEKK</sequence>
<dbReference type="GO" id="GO:0046872">
    <property type="term" value="F:metal ion binding"/>
    <property type="evidence" value="ECO:0007669"/>
    <property type="project" value="UniProtKB-KW"/>
</dbReference>
<keyword evidence="4" id="KW-0408">Iron</keyword>
<evidence type="ECO:0000256" key="4">
    <source>
        <dbReference type="ARBA" id="ARBA00023004"/>
    </source>
</evidence>
<keyword evidence="8" id="KW-1185">Reference proteome</keyword>
<dbReference type="InterPro" id="IPR017900">
    <property type="entry name" value="4Fe4S_Fe_S_CS"/>
</dbReference>
<keyword evidence="3" id="KW-0677">Repeat</keyword>
<dbReference type="SUPFAM" id="SSF54862">
    <property type="entry name" value="4Fe-4S ferredoxins"/>
    <property type="match status" value="1"/>
</dbReference>